<dbReference type="SUPFAM" id="SSF53790">
    <property type="entry name" value="Tetrapyrrole methylase"/>
    <property type="match status" value="1"/>
</dbReference>
<dbReference type="RefSeq" id="WP_012349669.1">
    <property type="nucleotide sequence ID" value="NC_010525.1"/>
</dbReference>
<evidence type="ECO:0000259" key="6">
    <source>
        <dbReference type="Pfam" id="PF00590"/>
    </source>
</evidence>
<keyword evidence="4" id="KW-0808">Transferase</keyword>
<dbReference type="PANTHER" id="PTHR47036">
    <property type="entry name" value="COBALT-FACTOR III C(17)-METHYLTRANSFERASE-RELATED"/>
    <property type="match status" value="1"/>
</dbReference>
<dbReference type="STRING" id="444157.Tneu_0297"/>
<dbReference type="NCBIfam" id="TIGR01466">
    <property type="entry name" value="cobJ_cbiH"/>
    <property type="match status" value="1"/>
</dbReference>
<evidence type="ECO:0000256" key="5">
    <source>
        <dbReference type="ARBA" id="ARBA00022691"/>
    </source>
</evidence>
<keyword evidence="2" id="KW-0169">Cobalamin biosynthesis</keyword>
<dbReference type="GeneID" id="6166032"/>
<dbReference type="GO" id="GO:0008168">
    <property type="term" value="F:methyltransferase activity"/>
    <property type="evidence" value="ECO:0007669"/>
    <property type="project" value="UniProtKB-KW"/>
</dbReference>
<evidence type="ECO:0000256" key="4">
    <source>
        <dbReference type="ARBA" id="ARBA00022679"/>
    </source>
</evidence>
<organism evidence="7 8">
    <name type="scientific">Pyrobaculum neutrophilum (strain DSM 2338 / JCM 9278 / NBRC 100436 / V24Sta)</name>
    <name type="common">Thermoproteus neutrophilus</name>
    <dbReference type="NCBI Taxonomy" id="444157"/>
    <lineage>
        <taxon>Archaea</taxon>
        <taxon>Thermoproteota</taxon>
        <taxon>Thermoprotei</taxon>
        <taxon>Thermoproteales</taxon>
        <taxon>Thermoproteaceae</taxon>
        <taxon>Pyrobaculum</taxon>
    </lineage>
</organism>
<dbReference type="HOGENOM" id="CLU_047948_2_0_2"/>
<protein>
    <submittedName>
        <fullName evidence="7">Precorrin-3B C17-methyltransferase</fullName>
    </submittedName>
</protein>
<dbReference type="EMBL" id="CP001014">
    <property type="protein sequence ID" value="ACB39248.1"/>
    <property type="molecule type" value="Genomic_DNA"/>
</dbReference>
<dbReference type="eggNOG" id="arCOG00647">
    <property type="taxonomic scope" value="Archaea"/>
</dbReference>
<evidence type="ECO:0000256" key="1">
    <source>
        <dbReference type="ARBA" id="ARBA00004953"/>
    </source>
</evidence>
<feature type="domain" description="Tetrapyrrole methylase" evidence="6">
    <location>
        <begin position="5"/>
        <end position="207"/>
    </location>
</feature>
<dbReference type="InterPro" id="IPR014777">
    <property type="entry name" value="4pyrrole_Mease_sub1"/>
</dbReference>
<dbReference type="UniPathway" id="UPA00148"/>
<dbReference type="GO" id="GO:0009236">
    <property type="term" value="P:cobalamin biosynthetic process"/>
    <property type="evidence" value="ECO:0007669"/>
    <property type="project" value="UniProtKB-UniPathway"/>
</dbReference>
<name>B1YBB7_PYRNV</name>
<evidence type="ECO:0000256" key="2">
    <source>
        <dbReference type="ARBA" id="ARBA00022573"/>
    </source>
</evidence>
<dbReference type="Proteomes" id="UP000001694">
    <property type="component" value="Chromosome"/>
</dbReference>
<reference evidence="7" key="1">
    <citation type="submission" date="2008-03" db="EMBL/GenBank/DDBJ databases">
        <title>Complete sequence of Thermoproteus neutrophilus V24Sta.</title>
        <authorList>
            <consortium name="US DOE Joint Genome Institute"/>
            <person name="Copeland A."/>
            <person name="Lucas S."/>
            <person name="Lapidus A."/>
            <person name="Glavina del Rio T."/>
            <person name="Dalin E."/>
            <person name="Tice H."/>
            <person name="Bruce D."/>
            <person name="Goodwin L."/>
            <person name="Pitluck S."/>
            <person name="Sims D."/>
            <person name="Brettin T."/>
            <person name="Detter J.C."/>
            <person name="Han C."/>
            <person name="Kuske C.R."/>
            <person name="Schmutz J."/>
            <person name="Larimer F."/>
            <person name="Land M."/>
            <person name="Hauser L."/>
            <person name="Kyrpides N."/>
            <person name="Mikhailova N."/>
            <person name="Biddle J.F."/>
            <person name="Zhang Z."/>
            <person name="Fitz-Gibbon S.T."/>
            <person name="Lowe T.M."/>
            <person name="Saltikov C."/>
            <person name="House C.H."/>
            <person name="Richardson P."/>
        </authorList>
    </citation>
    <scope>NUCLEOTIDE SEQUENCE [LARGE SCALE GENOMIC DNA]</scope>
    <source>
        <strain evidence="7">V24Sta</strain>
    </source>
</reference>
<keyword evidence="8" id="KW-1185">Reference proteome</keyword>
<evidence type="ECO:0000256" key="3">
    <source>
        <dbReference type="ARBA" id="ARBA00022603"/>
    </source>
</evidence>
<dbReference type="OrthoDB" id="35891at2157"/>
<dbReference type="KEGG" id="tne:Tneu_0297"/>
<sequence>MSIRVVGFGPGGAALRTPAAVEAIRESDVVVGYETYVAMVEDLLGGKEVVSAKMRQEVYRARVAVEMAREGKRVAVISDGDPEIFGMAPLVLEMLSRYGWRPSGLEVVPGVTAALAAGARLGAPLGSDVAFINLSPLLTPREVILRRVEAAAAADYVIAFYNPIDRGLLREALAAVARWRGGQTPVGVVKDAYRRGERVYVTTLDSVDVDAVDMRTTVIVGNSESYIWEGYIITPRGYHRKYAYP</sequence>
<dbReference type="Pfam" id="PF00590">
    <property type="entry name" value="TP_methylase"/>
    <property type="match status" value="1"/>
</dbReference>
<dbReference type="InterPro" id="IPR006363">
    <property type="entry name" value="Cbl_synth_CobJ/CibH_dom"/>
</dbReference>
<dbReference type="Gene3D" id="3.40.1010.10">
    <property type="entry name" value="Cobalt-precorrin-4 Transmethylase, Domain 1"/>
    <property type="match status" value="1"/>
</dbReference>
<keyword evidence="5" id="KW-0949">S-adenosyl-L-methionine</keyword>
<dbReference type="Gene3D" id="3.30.950.10">
    <property type="entry name" value="Methyltransferase, Cobalt-precorrin-4 Transmethylase, Domain 2"/>
    <property type="match status" value="1"/>
</dbReference>
<dbReference type="NCBIfam" id="NF004423">
    <property type="entry name" value="PRK05765.1"/>
    <property type="match status" value="1"/>
</dbReference>
<dbReference type="AlphaFoldDB" id="B1YBB7"/>
<accession>B1YBB7</accession>
<evidence type="ECO:0000313" key="7">
    <source>
        <dbReference type="EMBL" id="ACB39248.1"/>
    </source>
</evidence>
<dbReference type="InterPro" id="IPR014776">
    <property type="entry name" value="4pyrrole_Mease_sub2"/>
</dbReference>
<dbReference type="PANTHER" id="PTHR47036:SF1">
    <property type="entry name" value="COBALT-FACTOR III C(17)-METHYLTRANSFERASE-RELATED"/>
    <property type="match status" value="1"/>
</dbReference>
<keyword evidence="3" id="KW-0489">Methyltransferase</keyword>
<comment type="pathway">
    <text evidence="1">Cofactor biosynthesis; adenosylcobalamin biosynthesis.</text>
</comment>
<proteinExistence type="predicted"/>
<dbReference type="CDD" id="cd11646">
    <property type="entry name" value="Precorrin_3B_C17_MT"/>
    <property type="match status" value="1"/>
</dbReference>
<gene>
    <name evidence="7" type="ordered locus">Tneu_0297</name>
</gene>
<evidence type="ECO:0000313" key="8">
    <source>
        <dbReference type="Proteomes" id="UP000001694"/>
    </source>
</evidence>
<dbReference type="InterPro" id="IPR051810">
    <property type="entry name" value="Precorrin_MeTrfase"/>
</dbReference>
<dbReference type="GO" id="GO:0032259">
    <property type="term" value="P:methylation"/>
    <property type="evidence" value="ECO:0007669"/>
    <property type="project" value="UniProtKB-KW"/>
</dbReference>
<dbReference type="InterPro" id="IPR000878">
    <property type="entry name" value="4pyrrol_Mease"/>
</dbReference>
<dbReference type="InterPro" id="IPR035996">
    <property type="entry name" value="4pyrrol_Methylase_sf"/>
</dbReference>